<dbReference type="Proteomes" id="UP000011885">
    <property type="component" value="Unassembled WGS sequence"/>
</dbReference>
<sequence length="46" mass="5256">MQKIPLHEERWQPVDCQQAGFLSRRDSKPLAPGRVYAPGEIAHTKI</sequence>
<evidence type="ECO:0000313" key="1">
    <source>
        <dbReference type="EMBL" id="EMI55670.1"/>
    </source>
</evidence>
<gene>
    <name evidence="1" type="ORF">RSSM_02881</name>
</gene>
<organism evidence="1 2">
    <name type="scientific">Rhodopirellula sallentina SM41</name>
    <dbReference type="NCBI Taxonomy" id="1263870"/>
    <lineage>
        <taxon>Bacteria</taxon>
        <taxon>Pseudomonadati</taxon>
        <taxon>Planctomycetota</taxon>
        <taxon>Planctomycetia</taxon>
        <taxon>Pirellulales</taxon>
        <taxon>Pirellulaceae</taxon>
        <taxon>Rhodopirellula</taxon>
    </lineage>
</organism>
<proteinExistence type="predicted"/>
<reference evidence="1 2" key="1">
    <citation type="journal article" date="2013" name="Mar. Genomics">
        <title>Expression of sulfatases in Rhodopirellula baltica and the diversity of sulfatases in the genus Rhodopirellula.</title>
        <authorList>
            <person name="Wegner C.E."/>
            <person name="Richter-Heitmann T."/>
            <person name="Klindworth A."/>
            <person name="Klockow C."/>
            <person name="Richter M."/>
            <person name="Achstetter T."/>
            <person name="Glockner F.O."/>
            <person name="Harder J."/>
        </authorList>
    </citation>
    <scope>NUCLEOTIDE SEQUENCE [LARGE SCALE GENOMIC DNA]</scope>
    <source>
        <strain evidence="1 2">SM41</strain>
    </source>
</reference>
<dbReference type="EMBL" id="ANOH01000204">
    <property type="protein sequence ID" value="EMI55670.1"/>
    <property type="molecule type" value="Genomic_DNA"/>
</dbReference>
<protein>
    <submittedName>
        <fullName evidence="1">Uncharacterized protein</fullName>
    </submittedName>
</protein>
<comment type="caution">
    <text evidence="1">The sequence shown here is derived from an EMBL/GenBank/DDBJ whole genome shotgun (WGS) entry which is preliminary data.</text>
</comment>
<name>M5U2K4_9BACT</name>
<accession>M5U2K4</accession>
<keyword evidence="2" id="KW-1185">Reference proteome</keyword>
<evidence type="ECO:0000313" key="2">
    <source>
        <dbReference type="Proteomes" id="UP000011885"/>
    </source>
</evidence>
<dbReference type="AlphaFoldDB" id="M5U2K4"/>